<sequence length="78" mass="8765">MAAHRDLSRNDLPKIGLEGFALIEEIYCKRLPKRRPRQVALAPPQSIIAIHPPQRMAESSPPIRCNQLAKTHEGESKS</sequence>
<dbReference type="Proteomes" id="UP000029981">
    <property type="component" value="Chromosome 3"/>
</dbReference>
<evidence type="ECO:0000313" key="2">
    <source>
        <dbReference type="Proteomes" id="UP000029981"/>
    </source>
</evidence>
<dbReference type="EMBL" id="CM002924">
    <property type="protein sequence ID" value="KGN57134.1"/>
    <property type="molecule type" value="Genomic_DNA"/>
</dbReference>
<reference evidence="1 2" key="1">
    <citation type="journal article" date="2009" name="Nat. Genet.">
        <title>The genome of the cucumber, Cucumis sativus L.</title>
        <authorList>
            <person name="Huang S."/>
            <person name="Li R."/>
            <person name="Zhang Z."/>
            <person name="Li L."/>
            <person name="Gu X."/>
            <person name="Fan W."/>
            <person name="Lucas W.J."/>
            <person name="Wang X."/>
            <person name="Xie B."/>
            <person name="Ni P."/>
            <person name="Ren Y."/>
            <person name="Zhu H."/>
            <person name="Li J."/>
            <person name="Lin K."/>
            <person name="Jin W."/>
            <person name="Fei Z."/>
            <person name="Li G."/>
            <person name="Staub J."/>
            <person name="Kilian A."/>
            <person name="van der Vossen E.A."/>
            <person name="Wu Y."/>
            <person name="Guo J."/>
            <person name="He J."/>
            <person name="Jia Z."/>
            <person name="Ren Y."/>
            <person name="Tian G."/>
            <person name="Lu Y."/>
            <person name="Ruan J."/>
            <person name="Qian W."/>
            <person name="Wang M."/>
            <person name="Huang Q."/>
            <person name="Li B."/>
            <person name="Xuan Z."/>
            <person name="Cao J."/>
            <person name="Asan"/>
            <person name="Wu Z."/>
            <person name="Zhang J."/>
            <person name="Cai Q."/>
            <person name="Bai Y."/>
            <person name="Zhao B."/>
            <person name="Han Y."/>
            <person name="Li Y."/>
            <person name="Li X."/>
            <person name="Wang S."/>
            <person name="Shi Q."/>
            <person name="Liu S."/>
            <person name="Cho W.K."/>
            <person name="Kim J.Y."/>
            <person name="Xu Y."/>
            <person name="Heller-Uszynska K."/>
            <person name="Miao H."/>
            <person name="Cheng Z."/>
            <person name="Zhang S."/>
            <person name="Wu J."/>
            <person name="Yang Y."/>
            <person name="Kang H."/>
            <person name="Li M."/>
            <person name="Liang H."/>
            <person name="Ren X."/>
            <person name="Shi Z."/>
            <person name="Wen M."/>
            <person name="Jian M."/>
            <person name="Yang H."/>
            <person name="Zhang G."/>
            <person name="Yang Z."/>
            <person name="Chen R."/>
            <person name="Liu S."/>
            <person name="Li J."/>
            <person name="Ma L."/>
            <person name="Liu H."/>
            <person name="Zhou Y."/>
            <person name="Zhao J."/>
            <person name="Fang X."/>
            <person name="Li G."/>
            <person name="Fang L."/>
            <person name="Li Y."/>
            <person name="Liu D."/>
            <person name="Zheng H."/>
            <person name="Zhang Y."/>
            <person name="Qin N."/>
            <person name="Li Z."/>
            <person name="Yang G."/>
            <person name="Yang S."/>
            <person name="Bolund L."/>
            <person name="Kristiansen K."/>
            <person name="Zheng H."/>
            <person name="Li S."/>
            <person name="Zhang X."/>
            <person name="Yang H."/>
            <person name="Wang J."/>
            <person name="Sun R."/>
            <person name="Zhang B."/>
            <person name="Jiang S."/>
            <person name="Wang J."/>
            <person name="Du Y."/>
            <person name="Li S."/>
        </authorList>
    </citation>
    <scope>NUCLEOTIDE SEQUENCE [LARGE SCALE GENOMIC DNA]</scope>
    <source>
        <strain evidence="2">cv. 9930</strain>
    </source>
</reference>
<protein>
    <submittedName>
        <fullName evidence="1">Uncharacterized protein</fullName>
    </submittedName>
</protein>
<evidence type="ECO:0000313" key="1">
    <source>
        <dbReference type="EMBL" id="KGN57134.1"/>
    </source>
</evidence>
<name>A0A0A0L7Z0_CUCSA</name>
<reference evidence="1 2" key="3">
    <citation type="journal article" date="2010" name="BMC Genomics">
        <title>Transcriptome sequencing and comparative analysis of cucumber flowers with different sex types.</title>
        <authorList>
            <person name="Guo S."/>
            <person name="Zheng Y."/>
            <person name="Joung J.G."/>
            <person name="Liu S."/>
            <person name="Zhang Z."/>
            <person name="Crasta O.R."/>
            <person name="Sobral B.W."/>
            <person name="Xu Y."/>
            <person name="Huang S."/>
            <person name="Fei Z."/>
        </authorList>
    </citation>
    <scope>NUCLEOTIDE SEQUENCE [LARGE SCALE GENOMIC DNA]</scope>
    <source>
        <strain evidence="2">cv. 9930</strain>
    </source>
</reference>
<organism evidence="1 2">
    <name type="scientific">Cucumis sativus</name>
    <name type="common">Cucumber</name>
    <dbReference type="NCBI Taxonomy" id="3659"/>
    <lineage>
        <taxon>Eukaryota</taxon>
        <taxon>Viridiplantae</taxon>
        <taxon>Streptophyta</taxon>
        <taxon>Embryophyta</taxon>
        <taxon>Tracheophyta</taxon>
        <taxon>Spermatophyta</taxon>
        <taxon>Magnoliopsida</taxon>
        <taxon>eudicotyledons</taxon>
        <taxon>Gunneridae</taxon>
        <taxon>Pentapetalae</taxon>
        <taxon>rosids</taxon>
        <taxon>fabids</taxon>
        <taxon>Cucurbitales</taxon>
        <taxon>Cucurbitaceae</taxon>
        <taxon>Benincaseae</taxon>
        <taxon>Cucumis</taxon>
    </lineage>
</organism>
<accession>A0A0A0L7Z0</accession>
<gene>
    <name evidence="1" type="ORF">Csa_3G164530</name>
</gene>
<proteinExistence type="predicted"/>
<keyword evidence="2" id="KW-1185">Reference proteome</keyword>
<dbReference type="AlphaFoldDB" id="A0A0A0L7Z0"/>
<dbReference type="Gramene" id="KGN57134">
    <property type="protein sequence ID" value="KGN57134"/>
    <property type="gene ID" value="Csa_3G164530"/>
</dbReference>
<reference evidence="1 2" key="2">
    <citation type="journal article" date="2009" name="PLoS ONE">
        <title>An integrated genetic and cytogenetic map of the cucumber genome.</title>
        <authorList>
            <person name="Ren Y."/>
            <person name="Zhang Z."/>
            <person name="Liu J."/>
            <person name="Staub J.E."/>
            <person name="Han Y."/>
            <person name="Cheng Z."/>
            <person name="Li X."/>
            <person name="Lu J."/>
            <person name="Miao H."/>
            <person name="Kang H."/>
            <person name="Xie B."/>
            <person name="Gu X."/>
            <person name="Wang X."/>
            <person name="Du Y."/>
            <person name="Jin W."/>
            <person name="Huang S."/>
        </authorList>
    </citation>
    <scope>NUCLEOTIDE SEQUENCE [LARGE SCALE GENOMIC DNA]</scope>
    <source>
        <strain evidence="2">cv. 9930</strain>
    </source>
</reference>
<reference evidence="1 2" key="4">
    <citation type="journal article" date="2011" name="BMC Genomics">
        <title>RNA-Seq improves annotation of protein-coding genes in the cucumber genome.</title>
        <authorList>
            <person name="Li Z."/>
            <person name="Zhang Z."/>
            <person name="Yan P."/>
            <person name="Huang S."/>
            <person name="Fei Z."/>
            <person name="Lin K."/>
        </authorList>
    </citation>
    <scope>NUCLEOTIDE SEQUENCE [LARGE SCALE GENOMIC DNA]</scope>
    <source>
        <strain evidence="2">cv. 9930</strain>
    </source>
</reference>